<organism evidence="1 2">
    <name type="scientific">Candidatus Vogelbacteria bacterium RIFOXYD2_FULL_44_9</name>
    <dbReference type="NCBI Taxonomy" id="1802441"/>
    <lineage>
        <taxon>Bacteria</taxon>
        <taxon>Candidatus Vogeliibacteriota</taxon>
    </lineage>
</organism>
<dbReference type="Proteomes" id="UP000177140">
    <property type="component" value="Unassembled WGS sequence"/>
</dbReference>
<name>A0A1G2QJG2_9BACT</name>
<comment type="caution">
    <text evidence="1">The sequence shown here is derived from an EMBL/GenBank/DDBJ whole genome shotgun (WGS) entry which is preliminary data.</text>
</comment>
<sequence length="196" mass="21335">MNKKSSSSRAFVLLYSLLVASIVLAIGMSLATIISKQIILSSIGKMSRVAYYAADAGRDCAFFWAVKYGSTASETINPTVFDPRIYCQGTTLLQTASKRTPPEPDEKDLNLKLLEMYGIDDLLISPNDGYQYFDFKQDITGIEGGSPACNKFSVLIYPEDSLSIYSAIIVSRGFSAPCSATGPRTVGRSVINVVKR</sequence>
<dbReference type="AlphaFoldDB" id="A0A1G2QJG2"/>
<evidence type="ECO:0008006" key="3">
    <source>
        <dbReference type="Google" id="ProtNLM"/>
    </source>
</evidence>
<accession>A0A1G2QJG2</accession>
<gene>
    <name evidence="1" type="ORF">A2556_00265</name>
</gene>
<evidence type="ECO:0000313" key="2">
    <source>
        <dbReference type="Proteomes" id="UP000177140"/>
    </source>
</evidence>
<protein>
    <recommendedName>
        <fullName evidence="3">Type 4 fimbrial biogenesis protein PilX N-terminal domain-containing protein</fullName>
    </recommendedName>
</protein>
<dbReference type="EMBL" id="MHTM01000048">
    <property type="protein sequence ID" value="OHA60587.1"/>
    <property type="molecule type" value="Genomic_DNA"/>
</dbReference>
<proteinExistence type="predicted"/>
<evidence type="ECO:0000313" key="1">
    <source>
        <dbReference type="EMBL" id="OHA60587.1"/>
    </source>
</evidence>
<reference evidence="1 2" key="1">
    <citation type="journal article" date="2016" name="Nat. Commun.">
        <title>Thousands of microbial genomes shed light on interconnected biogeochemical processes in an aquifer system.</title>
        <authorList>
            <person name="Anantharaman K."/>
            <person name="Brown C.T."/>
            <person name="Hug L.A."/>
            <person name="Sharon I."/>
            <person name="Castelle C.J."/>
            <person name="Probst A.J."/>
            <person name="Thomas B.C."/>
            <person name="Singh A."/>
            <person name="Wilkins M.J."/>
            <person name="Karaoz U."/>
            <person name="Brodie E.L."/>
            <person name="Williams K.H."/>
            <person name="Hubbard S.S."/>
            <person name="Banfield J.F."/>
        </authorList>
    </citation>
    <scope>NUCLEOTIDE SEQUENCE [LARGE SCALE GENOMIC DNA]</scope>
</reference>